<proteinExistence type="predicted"/>
<evidence type="ECO:0000313" key="4">
    <source>
        <dbReference type="EMBL" id="ASV73002.1"/>
    </source>
</evidence>
<evidence type="ECO:0000256" key="1">
    <source>
        <dbReference type="PROSITE-ProRule" id="PRU00169"/>
    </source>
</evidence>
<keyword evidence="5" id="KW-1185">Reference proteome</keyword>
<dbReference type="CDD" id="cd00156">
    <property type="entry name" value="REC"/>
    <property type="match status" value="1"/>
</dbReference>
<dbReference type="Gene3D" id="1.10.1240.30">
    <property type="entry name" value="KaiA/RbsU domain"/>
    <property type="match status" value="1"/>
</dbReference>
<dbReference type="SUPFAM" id="SSF52172">
    <property type="entry name" value="CheY-like"/>
    <property type="match status" value="1"/>
</dbReference>
<organism evidence="4 5">
    <name type="scientific">Thermogutta terrifontis</name>
    <dbReference type="NCBI Taxonomy" id="1331910"/>
    <lineage>
        <taxon>Bacteria</taxon>
        <taxon>Pseudomonadati</taxon>
        <taxon>Planctomycetota</taxon>
        <taxon>Planctomycetia</taxon>
        <taxon>Pirellulales</taxon>
        <taxon>Thermoguttaceae</taxon>
        <taxon>Thermogutta</taxon>
    </lineage>
</organism>
<gene>
    <name evidence="4" type="ORF">THTE_0400</name>
</gene>
<dbReference type="InterPro" id="IPR017944">
    <property type="entry name" value="KaiA/RbsU_helical_domain_sf"/>
</dbReference>
<feature type="compositionally biased region" description="Polar residues" evidence="2">
    <location>
        <begin position="191"/>
        <end position="201"/>
    </location>
</feature>
<comment type="caution">
    <text evidence="1">Lacks conserved residue(s) required for the propagation of feature annotation.</text>
</comment>
<dbReference type="InterPro" id="IPR011006">
    <property type="entry name" value="CheY-like_superfamily"/>
</dbReference>
<dbReference type="RefSeq" id="WP_095413748.1">
    <property type="nucleotide sequence ID" value="NZ_CP018477.1"/>
</dbReference>
<feature type="region of interest" description="Disordered" evidence="2">
    <location>
        <begin position="191"/>
        <end position="210"/>
    </location>
</feature>
<dbReference type="Proteomes" id="UP000215086">
    <property type="component" value="Chromosome"/>
</dbReference>
<feature type="domain" description="Response regulatory" evidence="3">
    <location>
        <begin position="24"/>
        <end position="141"/>
    </location>
</feature>
<dbReference type="AlphaFoldDB" id="A0A286RAL7"/>
<evidence type="ECO:0000259" key="3">
    <source>
        <dbReference type="PROSITE" id="PS50110"/>
    </source>
</evidence>
<evidence type="ECO:0000313" key="5">
    <source>
        <dbReference type="Proteomes" id="UP000215086"/>
    </source>
</evidence>
<accession>A0A286RAL7</accession>
<dbReference type="PROSITE" id="PS50110">
    <property type="entry name" value="RESPONSE_REGULATORY"/>
    <property type="match status" value="1"/>
</dbReference>
<dbReference type="OrthoDB" id="252780at2"/>
<dbReference type="EMBL" id="CP018477">
    <property type="protein sequence ID" value="ASV73002.1"/>
    <property type="molecule type" value="Genomic_DNA"/>
</dbReference>
<sequence length="319" mass="35922">MGAGLKTSDLSKGPSWQGVPLQWRVLYICDRQRTGGWLVEGLAVEAPVEIEIHEATGSVSGLARLRDEVFEAIFIAHAPPELDAIELVAGYRTGGTDDPLIVLGRPSEQELAVACYEAGADGYLCVSTATTQALIWTTVRAVQRCQLLRQNRRFVQAERQRVQREREEAFRILQHQKAVLRELDKLSRQSRQSLEGLSSHNSELEEDDPPQVPHTLIVHYRELLRAYVIMGSGHLGSELRHLAEVFATAGLSAREVMQLHLHVTADLLKGLGSRSTRHVITRADLLVIEILLQLAEVYRARYREMVRPPVQLFFRELEE</sequence>
<dbReference type="KEGG" id="ttf:THTE_0400"/>
<reference evidence="4 5" key="1">
    <citation type="journal article" name="Front. Microbiol.">
        <title>Sugar Metabolism of the First Thermophilic Planctomycete Thermogutta terrifontis: Comparative Genomic and Transcriptomic Approaches.</title>
        <authorList>
            <person name="Elcheninov A.G."/>
            <person name="Menzel P."/>
            <person name="Gudbergsdottir S.R."/>
            <person name="Slesarev A.I."/>
            <person name="Kadnikov V.V."/>
            <person name="Krogh A."/>
            <person name="Bonch-Osmolovskaya E.A."/>
            <person name="Peng X."/>
            <person name="Kublanov I.V."/>
        </authorList>
    </citation>
    <scope>NUCLEOTIDE SEQUENCE [LARGE SCALE GENOMIC DNA]</scope>
    <source>
        <strain evidence="4 5">R1</strain>
    </source>
</reference>
<evidence type="ECO:0000256" key="2">
    <source>
        <dbReference type="SAM" id="MobiDB-lite"/>
    </source>
</evidence>
<protein>
    <recommendedName>
        <fullName evidence="3">Response regulatory domain-containing protein</fullName>
    </recommendedName>
</protein>
<dbReference type="GO" id="GO:0000160">
    <property type="term" value="P:phosphorelay signal transduction system"/>
    <property type="evidence" value="ECO:0007669"/>
    <property type="project" value="InterPro"/>
</dbReference>
<dbReference type="InterPro" id="IPR001789">
    <property type="entry name" value="Sig_transdc_resp-reg_receiver"/>
</dbReference>
<dbReference type="Gene3D" id="3.40.50.2300">
    <property type="match status" value="1"/>
</dbReference>
<name>A0A286RAL7_9BACT</name>